<evidence type="ECO:0000256" key="1">
    <source>
        <dbReference type="ARBA" id="ARBA00009776"/>
    </source>
</evidence>
<dbReference type="PANTHER" id="PTHR10344">
    <property type="entry name" value="THYMIDYLATE KINASE"/>
    <property type="match status" value="1"/>
</dbReference>
<accession>A0A444L6T8</accession>
<dbReference type="InterPro" id="IPR018095">
    <property type="entry name" value="Thymidylate_kin_CS"/>
</dbReference>
<dbReference type="Gene3D" id="3.40.50.300">
    <property type="entry name" value="P-loop containing nucleotide triphosphate hydrolases"/>
    <property type="match status" value="1"/>
</dbReference>
<comment type="catalytic activity">
    <reaction evidence="7 8">
        <text>dTMP + ATP = dTDP + ADP</text>
        <dbReference type="Rhea" id="RHEA:13517"/>
        <dbReference type="ChEBI" id="CHEBI:30616"/>
        <dbReference type="ChEBI" id="CHEBI:58369"/>
        <dbReference type="ChEBI" id="CHEBI:63528"/>
        <dbReference type="ChEBI" id="CHEBI:456216"/>
        <dbReference type="EC" id="2.7.4.9"/>
    </reaction>
</comment>
<dbReference type="GO" id="GO:0006235">
    <property type="term" value="P:dTTP biosynthetic process"/>
    <property type="evidence" value="ECO:0007669"/>
    <property type="project" value="UniProtKB-UniRule"/>
</dbReference>
<dbReference type="GO" id="GO:0005737">
    <property type="term" value="C:cytoplasm"/>
    <property type="evidence" value="ECO:0007669"/>
    <property type="project" value="TreeGrafter"/>
</dbReference>
<feature type="domain" description="Thymidylate kinase-like" evidence="9">
    <location>
        <begin position="12"/>
        <end position="189"/>
    </location>
</feature>
<dbReference type="HAMAP" id="MF_00165">
    <property type="entry name" value="Thymidylate_kinase"/>
    <property type="match status" value="1"/>
</dbReference>
<evidence type="ECO:0000256" key="8">
    <source>
        <dbReference type="HAMAP-Rule" id="MF_00165"/>
    </source>
</evidence>
<dbReference type="NCBIfam" id="TIGR00041">
    <property type="entry name" value="DTMP_kinase"/>
    <property type="match status" value="1"/>
</dbReference>
<dbReference type="InterPro" id="IPR039430">
    <property type="entry name" value="Thymidylate_kin-like_dom"/>
</dbReference>
<evidence type="ECO:0000256" key="7">
    <source>
        <dbReference type="ARBA" id="ARBA00048743"/>
    </source>
</evidence>
<sequence>MPDLKRGVFIALEGVDGAGSSTQTRLLVDLLVEKGFRAVATKEPNPGGFIEPAIRLSLAQPSGSPVVDALLFAADRADHVERLIRPALADRKIVVSDRYLESSIAYQCAQGLDERWILAINKHALKPDLTIIMDIDPEISLKRKGYPRERYENSDFLKRVREKFLERAERKGHEVVDASKPVEEVHAEIVRKVLPLLISVVP</sequence>
<dbReference type="GO" id="GO:0006233">
    <property type="term" value="P:dTDP biosynthetic process"/>
    <property type="evidence" value="ECO:0007669"/>
    <property type="project" value="InterPro"/>
</dbReference>
<keyword evidence="3 8" id="KW-0545">Nucleotide biosynthesis</keyword>
<comment type="caution">
    <text evidence="10">The sequence shown here is derived from an EMBL/GenBank/DDBJ whole genome shotgun (WGS) entry which is preliminary data.</text>
</comment>
<dbReference type="Proteomes" id="UP000288215">
    <property type="component" value="Unassembled WGS sequence"/>
</dbReference>
<dbReference type="EC" id="2.7.4.9" evidence="8"/>
<dbReference type="Pfam" id="PF02223">
    <property type="entry name" value="Thymidylate_kin"/>
    <property type="match status" value="1"/>
</dbReference>
<evidence type="ECO:0000256" key="3">
    <source>
        <dbReference type="ARBA" id="ARBA00022727"/>
    </source>
</evidence>
<keyword evidence="4 8" id="KW-0547">Nucleotide-binding</keyword>
<dbReference type="InterPro" id="IPR018094">
    <property type="entry name" value="Thymidylate_kinase"/>
</dbReference>
<gene>
    <name evidence="8" type="primary">tmk</name>
    <name evidence="10" type="ORF">Metus_1246</name>
</gene>
<dbReference type="AlphaFoldDB" id="A0A444L6T8"/>
<evidence type="ECO:0000256" key="5">
    <source>
        <dbReference type="ARBA" id="ARBA00022777"/>
    </source>
</evidence>
<protein>
    <recommendedName>
        <fullName evidence="8">Probable thymidylate kinase</fullName>
        <ecNumber evidence="8">2.7.4.9</ecNumber>
    </recommendedName>
    <alternativeName>
        <fullName evidence="8">dTMP kinase</fullName>
    </alternativeName>
</protein>
<dbReference type="PROSITE" id="PS01331">
    <property type="entry name" value="THYMIDYLATE_KINASE"/>
    <property type="match status" value="1"/>
</dbReference>
<evidence type="ECO:0000256" key="4">
    <source>
        <dbReference type="ARBA" id="ARBA00022741"/>
    </source>
</evidence>
<reference evidence="10 11" key="1">
    <citation type="submission" date="2018-12" db="EMBL/GenBank/DDBJ databases">
        <title>The complete genome of the methanogenic archaea of the candidate phylum Verstraetearchaeota, obtained from the metagenome of underground thermal water.</title>
        <authorList>
            <person name="Kadnikov V.V."/>
            <person name="Mardanov A.V."/>
            <person name="Beletsky A.V."/>
            <person name="Karnachuk O.V."/>
            <person name="Ravin N.V."/>
        </authorList>
    </citation>
    <scope>NUCLEOTIDE SEQUENCE [LARGE SCALE GENOMIC DNA]</scope>
    <source>
        <strain evidence="10">Ch88</strain>
    </source>
</reference>
<comment type="caution">
    <text evidence="8">Lacks conserved residue(s) required for the propagation of feature annotation.</text>
</comment>
<name>A0A444L6T8_METS7</name>
<dbReference type="SUPFAM" id="SSF52540">
    <property type="entry name" value="P-loop containing nucleoside triphosphate hydrolases"/>
    <property type="match status" value="1"/>
</dbReference>
<proteinExistence type="inferred from homology"/>
<keyword evidence="5 8" id="KW-0418">Kinase</keyword>
<evidence type="ECO:0000313" key="11">
    <source>
        <dbReference type="Proteomes" id="UP000288215"/>
    </source>
</evidence>
<dbReference type="GO" id="GO:0005524">
    <property type="term" value="F:ATP binding"/>
    <property type="evidence" value="ECO:0007669"/>
    <property type="project" value="UniProtKB-UniRule"/>
</dbReference>
<dbReference type="CDD" id="cd01672">
    <property type="entry name" value="TMPK"/>
    <property type="match status" value="1"/>
</dbReference>
<dbReference type="GO" id="GO:0006227">
    <property type="term" value="P:dUDP biosynthetic process"/>
    <property type="evidence" value="ECO:0007669"/>
    <property type="project" value="TreeGrafter"/>
</dbReference>
<dbReference type="PANTHER" id="PTHR10344:SF4">
    <property type="entry name" value="UMP-CMP KINASE 2, MITOCHONDRIAL"/>
    <property type="match status" value="1"/>
</dbReference>
<keyword evidence="2 8" id="KW-0808">Transferase</keyword>
<organism evidence="10 11">
    <name type="scientific">Methanosuratincola subterraneus</name>
    <dbReference type="NCBI Taxonomy" id="2593994"/>
    <lineage>
        <taxon>Archaea</taxon>
        <taxon>Thermoproteota</taxon>
        <taxon>Methanosuratincolia</taxon>
        <taxon>Candidatus Methanomethylicales</taxon>
        <taxon>Candidatus Methanomethylicaceae</taxon>
        <taxon>Candidatus Methanosuratincola (ex Vanwonterghem et al. 2016)</taxon>
    </lineage>
</organism>
<evidence type="ECO:0000256" key="2">
    <source>
        <dbReference type="ARBA" id="ARBA00022679"/>
    </source>
</evidence>
<evidence type="ECO:0000259" key="9">
    <source>
        <dbReference type="Pfam" id="PF02223"/>
    </source>
</evidence>
<evidence type="ECO:0000313" key="10">
    <source>
        <dbReference type="EMBL" id="RWX73272.1"/>
    </source>
</evidence>
<dbReference type="GO" id="GO:0004798">
    <property type="term" value="F:dTMP kinase activity"/>
    <property type="evidence" value="ECO:0007669"/>
    <property type="project" value="UniProtKB-UniRule"/>
</dbReference>
<dbReference type="EMBL" id="RXGA01000003">
    <property type="protein sequence ID" value="RWX73272.1"/>
    <property type="molecule type" value="Genomic_DNA"/>
</dbReference>
<evidence type="ECO:0000256" key="6">
    <source>
        <dbReference type="ARBA" id="ARBA00022840"/>
    </source>
</evidence>
<keyword evidence="6 8" id="KW-0067">ATP-binding</keyword>
<dbReference type="InterPro" id="IPR027417">
    <property type="entry name" value="P-loop_NTPase"/>
</dbReference>
<comment type="similarity">
    <text evidence="1 8">Belongs to the thymidylate kinase family.</text>
</comment>